<evidence type="ECO:0000313" key="2">
    <source>
        <dbReference type="EMBL" id="RAV98139.1"/>
    </source>
</evidence>
<gene>
    <name evidence="2" type="ORF">DQQ10_25055</name>
</gene>
<protein>
    <recommendedName>
        <fullName evidence="1">SusF first starch specific CBM domain-containing protein</fullName>
    </recommendedName>
</protein>
<dbReference type="AlphaFoldDB" id="A0A364XVI7"/>
<sequence>MKNLNDKSMAYTGRGTGVVFSCALLLFAIMISSCDKELDAPTIPPLETGTLSASKTTVVIDNTKPFDEAVSFTWTAKKNSHVVNKLILMSGEESDTVDVSTEVNKKFTNVEFNGILLDELDLTVGEVASVNVIVYSAVVAIADNNKTASSNTITLSVTPDNKVEPPPAYTKLWIVGNATPNGWNIGDPNVMVSDPLNAYQFKYNEVLKAGEFKIPVATGSWGADFYMPPVNHPAITSTSVKLTPGGTPDNKWIIDTPGAYKILLNISTIGFIKITPFTPYQNIYLIGDATTAGWDAANAIAMTKDGVDANVFTWTGELKSSGDGYFRFLTTKDLNQASFVAPAADASISTTQVAFTEDGTPANNFKVKVGEDGMYKITINQLKETITIIKQ</sequence>
<feature type="domain" description="SusF first starch specific CBM" evidence="1">
    <location>
        <begin position="284"/>
        <end position="385"/>
    </location>
</feature>
<dbReference type="RefSeq" id="WP_112749685.1">
    <property type="nucleotide sequence ID" value="NZ_QMFY01000021.1"/>
</dbReference>
<evidence type="ECO:0000259" key="1">
    <source>
        <dbReference type="Pfam" id="PF26120"/>
    </source>
</evidence>
<organism evidence="2 3">
    <name type="scientific">Pseudochryseolinea flava</name>
    <dbReference type="NCBI Taxonomy" id="2059302"/>
    <lineage>
        <taxon>Bacteria</taxon>
        <taxon>Pseudomonadati</taxon>
        <taxon>Bacteroidota</taxon>
        <taxon>Cytophagia</taxon>
        <taxon>Cytophagales</taxon>
        <taxon>Fulvivirgaceae</taxon>
        <taxon>Pseudochryseolinea</taxon>
    </lineage>
</organism>
<dbReference type="GO" id="GO:0019867">
    <property type="term" value="C:outer membrane"/>
    <property type="evidence" value="ECO:0007669"/>
    <property type="project" value="InterPro"/>
</dbReference>
<keyword evidence="3" id="KW-1185">Reference proteome</keyword>
<dbReference type="InterPro" id="IPR058976">
    <property type="entry name" value="CBM_1st_SusF"/>
</dbReference>
<evidence type="ECO:0000313" key="3">
    <source>
        <dbReference type="Proteomes" id="UP000251889"/>
    </source>
</evidence>
<dbReference type="Pfam" id="PF26120">
    <property type="entry name" value="CBM_1st_SusF"/>
    <property type="match status" value="1"/>
</dbReference>
<name>A0A364XVI7_9BACT</name>
<dbReference type="GO" id="GO:2001070">
    <property type="term" value="F:starch binding"/>
    <property type="evidence" value="ECO:0007669"/>
    <property type="project" value="InterPro"/>
</dbReference>
<proteinExistence type="predicted"/>
<dbReference type="Proteomes" id="UP000251889">
    <property type="component" value="Unassembled WGS sequence"/>
</dbReference>
<dbReference type="Gene3D" id="2.60.40.3620">
    <property type="match status" value="2"/>
</dbReference>
<dbReference type="OrthoDB" id="975117at2"/>
<dbReference type="PROSITE" id="PS51257">
    <property type="entry name" value="PROKAR_LIPOPROTEIN"/>
    <property type="match status" value="1"/>
</dbReference>
<reference evidence="2 3" key="1">
    <citation type="submission" date="2018-06" db="EMBL/GenBank/DDBJ databases">
        <title>Chryseolinea flavus sp. nov., a member of the phylum Bacteroidetes isolated from soil.</title>
        <authorList>
            <person name="Li Y."/>
            <person name="Wang J."/>
        </authorList>
    </citation>
    <scope>NUCLEOTIDE SEQUENCE [LARGE SCALE GENOMIC DNA]</scope>
    <source>
        <strain evidence="2 3">SDU1-6</strain>
    </source>
</reference>
<comment type="caution">
    <text evidence="2">The sequence shown here is derived from an EMBL/GenBank/DDBJ whole genome shotgun (WGS) entry which is preliminary data.</text>
</comment>
<dbReference type="EMBL" id="QMFY01000021">
    <property type="protein sequence ID" value="RAV98139.1"/>
    <property type="molecule type" value="Genomic_DNA"/>
</dbReference>
<accession>A0A364XVI7</accession>